<evidence type="ECO:0000313" key="2">
    <source>
        <dbReference type="Proteomes" id="UP000251800"/>
    </source>
</evidence>
<sequence>MAMGPVIALRPASLWRGGGWVLLAAAIGFASPSHAAVGDRVKAAFLLNFAKFVDWPAGHFDAPDSPVQLCLQVPDDVADTIRSSLAGKSVGRRPMRVERRPESLDGCDLAYLRGDDDRVRQQLGRLPSPGLLSVYEHPDTVESGVIRLFLEERKIRFSIDVESAQAQQLTVSAKLLSVARQP</sequence>
<proteinExistence type="predicted"/>
<dbReference type="Proteomes" id="UP000251800">
    <property type="component" value="Unassembled WGS sequence"/>
</dbReference>
<dbReference type="OrthoDB" id="277577at2"/>
<dbReference type="InterPro" id="IPR025293">
    <property type="entry name" value="YfiR/HmsC-like"/>
</dbReference>
<dbReference type="AlphaFoldDB" id="A0A383XPU5"/>
<dbReference type="EMBL" id="QEQK01000020">
    <property type="protein sequence ID" value="PWN54649.1"/>
    <property type="molecule type" value="Genomic_DNA"/>
</dbReference>
<name>A0A383XPU5_9GAMM</name>
<evidence type="ECO:0000313" key="1">
    <source>
        <dbReference type="EMBL" id="PWN54649.1"/>
    </source>
</evidence>
<organism evidence="1 2">
    <name type="scientific">Abyssibacter profundi</name>
    <dbReference type="NCBI Taxonomy" id="2182787"/>
    <lineage>
        <taxon>Bacteria</taxon>
        <taxon>Pseudomonadati</taxon>
        <taxon>Pseudomonadota</taxon>
        <taxon>Gammaproteobacteria</taxon>
        <taxon>Chromatiales</taxon>
        <taxon>Oceanococcaceae</taxon>
        <taxon>Abyssibacter</taxon>
    </lineage>
</organism>
<reference evidence="1 2" key="1">
    <citation type="submission" date="2018-05" db="EMBL/GenBank/DDBJ databases">
        <title>Abyssibacter profundi OUC007T gen. nov., sp. nov, a marine bacterium isolated from seawater of the Mariana Trench.</title>
        <authorList>
            <person name="Zhou S."/>
        </authorList>
    </citation>
    <scope>NUCLEOTIDE SEQUENCE [LARGE SCALE GENOMIC DNA]</scope>
    <source>
        <strain evidence="1 2">OUC007</strain>
    </source>
</reference>
<accession>A0A383XPU5</accession>
<keyword evidence="2" id="KW-1185">Reference proteome</keyword>
<gene>
    <name evidence="1" type="ORF">DEH80_16200</name>
</gene>
<protein>
    <recommendedName>
        <fullName evidence="3">DUF4154 domain-containing protein</fullName>
    </recommendedName>
</protein>
<evidence type="ECO:0008006" key="3">
    <source>
        <dbReference type="Google" id="ProtNLM"/>
    </source>
</evidence>
<comment type="caution">
    <text evidence="1">The sequence shown here is derived from an EMBL/GenBank/DDBJ whole genome shotgun (WGS) entry which is preliminary data.</text>
</comment>
<dbReference type="Pfam" id="PF13689">
    <property type="entry name" value="DUF4154"/>
    <property type="match status" value="1"/>
</dbReference>
<dbReference type="RefSeq" id="WP_109721570.1">
    <property type="nucleotide sequence ID" value="NZ_QEQK01000020.1"/>
</dbReference>